<name>A0A2T6C292_9BACL</name>
<dbReference type="RefSeq" id="WP_108022241.1">
    <property type="nucleotide sequence ID" value="NZ_QBKR01000005.1"/>
</dbReference>
<organism evidence="1 2">
    <name type="scientific">Melghirimyces profundicolus</name>
    <dbReference type="NCBI Taxonomy" id="1242148"/>
    <lineage>
        <taxon>Bacteria</taxon>
        <taxon>Bacillati</taxon>
        <taxon>Bacillota</taxon>
        <taxon>Bacilli</taxon>
        <taxon>Bacillales</taxon>
        <taxon>Thermoactinomycetaceae</taxon>
        <taxon>Melghirimyces</taxon>
    </lineage>
</organism>
<evidence type="ECO:0000313" key="2">
    <source>
        <dbReference type="Proteomes" id="UP000244240"/>
    </source>
</evidence>
<comment type="caution">
    <text evidence="1">The sequence shown here is derived from an EMBL/GenBank/DDBJ whole genome shotgun (WGS) entry which is preliminary data.</text>
</comment>
<reference evidence="1 2" key="1">
    <citation type="submission" date="2018-04" db="EMBL/GenBank/DDBJ databases">
        <title>Genomic Encyclopedia of Archaeal and Bacterial Type Strains, Phase II (KMG-II): from individual species to whole genera.</title>
        <authorList>
            <person name="Goeker M."/>
        </authorList>
    </citation>
    <scope>NUCLEOTIDE SEQUENCE [LARGE SCALE GENOMIC DNA]</scope>
    <source>
        <strain evidence="1 2">DSM 45787</strain>
    </source>
</reference>
<evidence type="ECO:0000313" key="1">
    <source>
        <dbReference type="EMBL" id="PTX62436.1"/>
    </source>
</evidence>
<dbReference type="OrthoDB" id="1652387at2"/>
<sequence length="59" mass="6563">MSETTVRYACAEHIDSVLDGIVDERGRAPDLILLKEGERAHGCHECGQPPLYRITLPET</sequence>
<gene>
    <name evidence="1" type="ORF">C8P63_10531</name>
</gene>
<proteinExistence type="predicted"/>
<dbReference type="EMBL" id="QBKR01000005">
    <property type="protein sequence ID" value="PTX62436.1"/>
    <property type="molecule type" value="Genomic_DNA"/>
</dbReference>
<accession>A0A2T6C292</accession>
<dbReference type="Proteomes" id="UP000244240">
    <property type="component" value="Unassembled WGS sequence"/>
</dbReference>
<protein>
    <submittedName>
        <fullName evidence="1">CxxH/CxxC protein (TIGR04129 family)</fullName>
    </submittedName>
</protein>
<dbReference type="AlphaFoldDB" id="A0A2T6C292"/>
<keyword evidence="2" id="KW-1185">Reference proteome</keyword>
<dbReference type="InterPro" id="IPR025626">
    <property type="entry name" value="YyzF"/>
</dbReference>
<dbReference type="Pfam" id="PF14116">
    <property type="entry name" value="YyzF"/>
    <property type="match status" value="1"/>
</dbReference>
<dbReference type="NCBIfam" id="TIGR04129">
    <property type="entry name" value="CxxH_BA5709"/>
    <property type="match status" value="1"/>
</dbReference>